<accession>A0A103E0C8</accession>
<protein>
    <recommendedName>
        <fullName evidence="3">DUF2134 domain-containing protein</fullName>
    </recommendedName>
</protein>
<evidence type="ECO:0000313" key="5">
    <source>
        <dbReference type="Proteomes" id="UP000062788"/>
    </source>
</evidence>
<name>A0A103E0C8_9BURK</name>
<organism evidence="4 5">
    <name type="scientific">Burkholderia singularis</name>
    <dbReference type="NCBI Taxonomy" id="1503053"/>
    <lineage>
        <taxon>Bacteria</taxon>
        <taxon>Pseudomonadati</taxon>
        <taxon>Pseudomonadota</taxon>
        <taxon>Betaproteobacteria</taxon>
        <taxon>Burkholderiales</taxon>
        <taxon>Burkholderiaceae</taxon>
        <taxon>Burkholderia</taxon>
        <taxon>pseudomallei group</taxon>
    </lineage>
</organism>
<keyword evidence="2" id="KW-0812">Transmembrane</keyword>
<gene>
    <name evidence="4" type="ORF">WS67_17020</name>
</gene>
<comment type="caution">
    <text evidence="4">The sequence shown here is derived from an EMBL/GenBank/DDBJ whole genome shotgun (WGS) entry which is preliminary data.</text>
</comment>
<feature type="compositionally biased region" description="Basic and acidic residues" evidence="1">
    <location>
        <begin position="1"/>
        <end position="12"/>
    </location>
</feature>
<feature type="domain" description="DUF2134" evidence="3">
    <location>
        <begin position="69"/>
        <end position="159"/>
    </location>
</feature>
<dbReference type="RefSeq" id="WP_059518465.1">
    <property type="nucleotide sequence ID" value="NZ_LOWA01000036.1"/>
</dbReference>
<evidence type="ECO:0000256" key="2">
    <source>
        <dbReference type="SAM" id="Phobius"/>
    </source>
</evidence>
<dbReference type="Proteomes" id="UP000062788">
    <property type="component" value="Unassembled WGS sequence"/>
</dbReference>
<sequence length="613" mass="63610">MPLAHRPFERSPRVRPPAHATPARQRGSFAVAAVAWLLVAIATLGAIDIGHVFFVRRDLQKVADMAAIAAAQRIVNDACTEPAKAAASNAAANGFDPAASGNTLVAPVCGRWDPQRFPSVQGYFVAQVEPLNAVQVTVEQDVPFFFVGPRRTLSATSIAKATNTDQFTVGTTLASLQGGLVNGLLGALLHTNLSLAVGAYQALAATQIKISDLVVAANVTTVDALLNTQITAAQFVQLMIDALTRTQVVNASRQISLDAMQSMLSAGIGGGNLINLGSRPGAPGVISLGLSDKQAALDAKVNLFDMLMVAAEVGQAGQPAINVPVGLNLGIVHATLNLQINTPPSIALGEAGIDPATGDWRTQTSNAMVRLYLDIALDTEHNQIPAGLLAPVLSLLQFLLGNLVQISVHVPIVLEVSTGRAWLEQTNCESTASASTAVVGVQPGLANLCIGQLPSGDPNTSLNSVCSQPTTILSLGVLHGRKLIELKTKGTQLPVETPQSDAVKLTFNGVTGDADDYQSANSNAVGSQLANALSQLASSWSQPKGLDISILDASLPLEFILNPLLNLLTGVLTPILGALDQVVVPLLNLLGVQVGVATVHNEALTCGAAQTVY</sequence>
<dbReference type="InterPro" id="IPR018705">
    <property type="entry name" value="DUF2134_membrane"/>
</dbReference>
<keyword evidence="2" id="KW-1133">Transmembrane helix</keyword>
<dbReference type="Pfam" id="PF09977">
    <property type="entry name" value="Tad_C"/>
    <property type="match status" value="1"/>
</dbReference>
<evidence type="ECO:0000313" key="4">
    <source>
        <dbReference type="EMBL" id="KVE26066.1"/>
    </source>
</evidence>
<feature type="transmembrane region" description="Helical" evidence="2">
    <location>
        <begin position="29"/>
        <end position="54"/>
    </location>
</feature>
<keyword evidence="5" id="KW-1185">Reference proteome</keyword>
<proteinExistence type="predicted"/>
<evidence type="ECO:0000259" key="3">
    <source>
        <dbReference type="Pfam" id="PF09977"/>
    </source>
</evidence>
<keyword evidence="2" id="KW-0472">Membrane</keyword>
<dbReference type="OrthoDB" id="8534992at2"/>
<reference evidence="4 5" key="1">
    <citation type="submission" date="2015-11" db="EMBL/GenBank/DDBJ databases">
        <title>Expanding the genomic diversity of Burkholderia species for the development of highly accurate diagnostics.</title>
        <authorList>
            <person name="Sahl J."/>
            <person name="Keim P."/>
            <person name="Wagner D."/>
        </authorList>
    </citation>
    <scope>NUCLEOTIDE SEQUENCE [LARGE SCALE GENOMIC DNA]</scope>
    <source>
        <strain evidence="4 5">TSV85</strain>
    </source>
</reference>
<dbReference type="AlphaFoldDB" id="A0A103E0C8"/>
<evidence type="ECO:0000256" key="1">
    <source>
        <dbReference type="SAM" id="MobiDB-lite"/>
    </source>
</evidence>
<dbReference type="EMBL" id="LOWA01000036">
    <property type="protein sequence ID" value="KVE26066.1"/>
    <property type="molecule type" value="Genomic_DNA"/>
</dbReference>
<feature type="region of interest" description="Disordered" evidence="1">
    <location>
        <begin position="1"/>
        <end position="22"/>
    </location>
</feature>